<feature type="compositionally biased region" description="Polar residues" evidence="1">
    <location>
        <begin position="207"/>
        <end position="217"/>
    </location>
</feature>
<proteinExistence type="predicted"/>
<feature type="compositionally biased region" description="Low complexity" evidence="1">
    <location>
        <begin position="192"/>
        <end position="206"/>
    </location>
</feature>
<evidence type="ECO:0000313" key="3">
    <source>
        <dbReference type="EMBL" id="CAD8805062.1"/>
    </source>
</evidence>
<gene>
    <name evidence="2" type="ORF">HTEP1355_LOCUS18740</name>
    <name evidence="3" type="ORF">HTEP1355_LOCUS18741</name>
</gene>
<evidence type="ECO:0000313" key="2">
    <source>
        <dbReference type="EMBL" id="CAD8805061.1"/>
    </source>
</evidence>
<name>A0A6T6XSZ5_9CRYP</name>
<dbReference type="AlphaFoldDB" id="A0A6T6XSZ5"/>
<organism evidence="2">
    <name type="scientific">Hemiselmis tepida</name>
    <dbReference type="NCBI Taxonomy" id="464990"/>
    <lineage>
        <taxon>Eukaryota</taxon>
        <taxon>Cryptophyceae</taxon>
        <taxon>Cryptomonadales</taxon>
        <taxon>Hemiselmidaceae</taxon>
        <taxon>Hemiselmis</taxon>
    </lineage>
</organism>
<accession>A0A6T6XSZ5</accession>
<dbReference type="EMBL" id="HBFN01032403">
    <property type="protein sequence ID" value="CAD8805062.1"/>
    <property type="molecule type" value="Transcribed_RNA"/>
</dbReference>
<protein>
    <submittedName>
        <fullName evidence="2">Uncharacterized protein</fullName>
    </submittedName>
</protein>
<evidence type="ECO:0000256" key="1">
    <source>
        <dbReference type="SAM" id="MobiDB-lite"/>
    </source>
</evidence>
<feature type="region of interest" description="Disordered" evidence="1">
    <location>
        <begin position="133"/>
        <end position="164"/>
    </location>
</feature>
<sequence>MVLTQARRGSVDASKLTAVRLNVNGSVFVTSLEAIEAGAKKGCSSDVLSNLADEARENPGREVRLSRPEEAVAAYVTIVRYLNMPQAKLSNVTDVGALCREARYLGLEELAARASQGNHLAWRAKDVSLLRESSAGSNLQGRKSTTAAAEADKQTADEAPQAPQRVVRQLEGFGGSFKGAPPAYLSNKNPTLSSLGGRRLSQSDLSQAGSAGSNSPKGSLRGSRRLSLEAPSSGPATPAGGASPTVGAGAVKASFRRQSLEGGWSKGASTPHLRS</sequence>
<feature type="region of interest" description="Disordered" evidence="1">
    <location>
        <begin position="178"/>
        <end position="275"/>
    </location>
</feature>
<dbReference type="EMBL" id="HBFN01032402">
    <property type="protein sequence ID" value="CAD8805061.1"/>
    <property type="molecule type" value="Transcribed_RNA"/>
</dbReference>
<reference evidence="2" key="1">
    <citation type="submission" date="2021-01" db="EMBL/GenBank/DDBJ databases">
        <authorList>
            <person name="Corre E."/>
            <person name="Pelletier E."/>
            <person name="Niang G."/>
            <person name="Scheremetjew M."/>
            <person name="Finn R."/>
            <person name="Kale V."/>
            <person name="Holt S."/>
            <person name="Cochrane G."/>
            <person name="Meng A."/>
            <person name="Brown T."/>
            <person name="Cohen L."/>
        </authorList>
    </citation>
    <scope>NUCLEOTIDE SEQUENCE</scope>
    <source>
        <strain evidence="2">CCMP443</strain>
    </source>
</reference>
<feature type="compositionally biased region" description="Polar residues" evidence="1">
    <location>
        <begin position="134"/>
        <end position="147"/>
    </location>
</feature>